<keyword evidence="9" id="KW-1185">Reference proteome</keyword>
<evidence type="ECO:0008006" key="10">
    <source>
        <dbReference type="Google" id="ProtNLM"/>
    </source>
</evidence>
<feature type="compositionally biased region" description="Basic and acidic residues" evidence="5">
    <location>
        <begin position="451"/>
        <end position="462"/>
    </location>
</feature>
<protein>
    <recommendedName>
        <fullName evidence="10">RING-type domain-containing protein</fullName>
    </recommendedName>
</protein>
<feature type="region of interest" description="Disordered" evidence="5">
    <location>
        <begin position="425"/>
        <end position="464"/>
    </location>
</feature>
<feature type="domain" description="RING-type" evidence="6">
    <location>
        <begin position="107"/>
        <end position="152"/>
    </location>
</feature>
<evidence type="ECO:0000313" key="9">
    <source>
        <dbReference type="Proteomes" id="UP000008068"/>
    </source>
</evidence>
<feature type="domain" description="B box-type" evidence="7">
    <location>
        <begin position="192"/>
        <end position="238"/>
    </location>
</feature>
<feature type="compositionally biased region" description="Low complexity" evidence="5">
    <location>
        <begin position="674"/>
        <end position="687"/>
    </location>
</feature>
<dbReference type="PANTHER" id="PTHR25462">
    <property type="entry name" value="BONUS, ISOFORM C-RELATED"/>
    <property type="match status" value="1"/>
</dbReference>
<keyword evidence="3" id="KW-0862">Zinc</keyword>
<feature type="compositionally biased region" description="Basic and acidic residues" evidence="5">
    <location>
        <begin position="488"/>
        <end position="508"/>
    </location>
</feature>
<dbReference type="HOGENOM" id="CLU_392898_0_0_1"/>
<feature type="compositionally biased region" description="Basic and acidic residues" evidence="5">
    <location>
        <begin position="425"/>
        <end position="441"/>
    </location>
</feature>
<dbReference type="PROSITE" id="PS50089">
    <property type="entry name" value="ZF_RING_2"/>
    <property type="match status" value="1"/>
</dbReference>
<evidence type="ECO:0000256" key="5">
    <source>
        <dbReference type="SAM" id="MobiDB-lite"/>
    </source>
</evidence>
<feature type="region of interest" description="Disordered" evidence="5">
    <location>
        <begin position="488"/>
        <end position="518"/>
    </location>
</feature>
<dbReference type="OrthoDB" id="6105938at2759"/>
<keyword evidence="2 4" id="KW-0863">Zinc-finger</keyword>
<dbReference type="InterPro" id="IPR013083">
    <property type="entry name" value="Znf_RING/FYVE/PHD"/>
</dbReference>
<dbReference type="Gene3D" id="3.30.160.60">
    <property type="entry name" value="Classic Zinc Finger"/>
    <property type="match status" value="1"/>
</dbReference>
<evidence type="ECO:0000256" key="1">
    <source>
        <dbReference type="ARBA" id="ARBA00022723"/>
    </source>
</evidence>
<sequence>MFVPSYLKILEVTPDYLIISKSQSTHVSIEFKNTFDKQAEFVFYPYLSHRNPVSIRPGESQHVLIEVREPGIYTSPLKIGWISINFNCFPLILPVCYVERLPEFPECTVCTIPFNETTVIPKSIPNCGHTFCNSCCERMKRDENTIVCSICRTTSVVRNGIRNLPRNFALLELLRNRELPRPPPVSQQNLTFPRIPCGQNNWTESEIFCLECESNYCKKCFDSIHSARALENHRKYPVSFPKCHNHLFRFADAVCTDSLCLSRGKPVCIPCLEGNHKLHQHESILKNMEENRKVLIEVQGALRQKKMKMKRLQISKTKAEEIKSDLALMQALIDCTSNQIKSKVVIVFGFLNYWFEKASEVLFKEYERETLNAIINQLESDETQVNVEHEPGSDSPSEEEELSQTVESIVDHLADAVTESIRLLEDSRATDDGNENEKPEVVPEGQEYFVDEPHEPLTRDTRPQLSSLETEQLVTATSAVMDAEDFEGHQSDLGEESKNAEVQEQREPDETENIIDEASRDYTAIRARFNLSNERPLIPKQVFKTNKSPLTSGSTSSPESCPMVAPSENRVAGSETSSSTPENSAILSELPSFKERIAKFEEQNRLQLLKKTMNCVPQTASLLAPVSSANPIVVVPKLTPPEEPNQPDETEKFLETSVESTVEVPDTKGIQTTSSENSNAAENLENAPDSNSMEGTDPVNVE</sequence>
<evidence type="ECO:0000256" key="3">
    <source>
        <dbReference type="ARBA" id="ARBA00022833"/>
    </source>
</evidence>
<proteinExistence type="predicted"/>
<gene>
    <name evidence="8" type="ORF">CAEBREN_02564</name>
</gene>
<dbReference type="PROSITE" id="PS50119">
    <property type="entry name" value="ZF_BBOX"/>
    <property type="match status" value="1"/>
</dbReference>
<dbReference type="InterPro" id="IPR001841">
    <property type="entry name" value="Znf_RING"/>
</dbReference>
<organism evidence="9">
    <name type="scientific">Caenorhabditis brenneri</name>
    <name type="common">Nematode worm</name>
    <dbReference type="NCBI Taxonomy" id="135651"/>
    <lineage>
        <taxon>Eukaryota</taxon>
        <taxon>Metazoa</taxon>
        <taxon>Ecdysozoa</taxon>
        <taxon>Nematoda</taxon>
        <taxon>Chromadorea</taxon>
        <taxon>Rhabditida</taxon>
        <taxon>Rhabditina</taxon>
        <taxon>Rhabditomorpha</taxon>
        <taxon>Rhabditoidea</taxon>
        <taxon>Rhabditidae</taxon>
        <taxon>Peloderinae</taxon>
        <taxon>Caenorhabditis</taxon>
    </lineage>
</organism>
<dbReference type="SUPFAM" id="SSF57850">
    <property type="entry name" value="RING/U-box"/>
    <property type="match status" value="1"/>
</dbReference>
<dbReference type="GO" id="GO:0008270">
    <property type="term" value="F:zinc ion binding"/>
    <property type="evidence" value="ECO:0007669"/>
    <property type="project" value="UniProtKB-KW"/>
</dbReference>
<evidence type="ECO:0000256" key="2">
    <source>
        <dbReference type="ARBA" id="ARBA00022771"/>
    </source>
</evidence>
<keyword evidence="1" id="KW-0479">Metal-binding</keyword>
<name>G0N6T4_CAEBE</name>
<feature type="region of interest" description="Disordered" evidence="5">
    <location>
        <begin position="638"/>
        <end position="702"/>
    </location>
</feature>
<dbReference type="AlphaFoldDB" id="G0N6T4"/>
<evidence type="ECO:0000259" key="7">
    <source>
        <dbReference type="PROSITE" id="PS50119"/>
    </source>
</evidence>
<dbReference type="Gene3D" id="3.30.40.10">
    <property type="entry name" value="Zinc/RING finger domain, C3HC4 (zinc finger)"/>
    <property type="match status" value="1"/>
</dbReference>
<dbReference type="InterPro" id="IPR047153">
    <property type="entry name" value="TRIM45/56/19-like"/>
</dbReference>
<dbReference type="EMBL" id="GL379845">
    <property type="protein sequence ID" value="EGT53973.1"/>
    <property type="molecule type" value="Genomic_DNA"/>
</dbReference>
<accession>G0N6T4</accession>
<reference evidence="9" key="1">
    <citation type="submission" date="2011-07" db="EMBL/GenBank/DDBJ databases">
        <authorList>
            <consortium name="Caenorhabditis brenneri Sequencing and Analysis Consortium"/>
            <person name="Wilson R.K."/>
        </authorList>
    </citation>
    <scope>NUCLEOTIDE SEQUENCE [LARGE SCALE GENOMIC DNA]</scope>
    <source>
        <strain evidence="9">PB2801</strain>
    </source>
</reference>
<feature type="compositionally biased region" description="Polar residues" evidence="5">
    <location>
        <begin position="574"/>
        <end position="585"/>
    </location>
</feature>
<dbReference type="Pfam" id="PF22586">
    <property type="entry name" value="ANCHR-like_BBOX"/>
    <property type="match status" value="1"/>
</dbReference>
<dbReference type="Proteomes" id="UP000008068">
    <property type="component" value="Unassembled WGS sequence"/>
</dbReference>
<dbReference type="PANTHER" id="PTHR25462:SF296">
    <property type="entry name" value="MEIOTIC P26, ISOFORM F"/>
    <property type="match status" value="1"/>
</dbReference>
<evidence type="ECO:0000313" key="8">
    <source>
        <dbReference type="EMBL" id="EGT53973.1"/>
    </source>
</evidence>
<feature type="region of interest" description="Disordered" evidence="5">
    <location>
        <begin position="382"/>
        <end position="405"/>
    </location>
</feature>
<evidence type="ECO:0000259" key="6">
    <source>
        <dbReference type="PROSITE" id="PS50089"/>
    </source>
</evidence>
<dbReference type="eggNOG" id="KOG4185">
    <property type="taxonomic scope" value="Eukaryota"/>
</dbReference>
<dbReference type="GO" id="GO:0061630">
    <property type="term" value="F:ubiquitin protein ligase activity"/>
    <property type="evidence" value="ECO:0007669"/>
    <property type="project" value="TreeGrafter"/>
</dbReference>
<evidence type="ECO:0000256" key="4">
    <source>
        <dbReference type="PROSITE-ProRule" id="PRU00024"/>
    </source>
</evidence>
<dbReference type="STRING" id="135651.G0N6T4"/>
<dbReference type="OMA" id="LECESNY"/>
<dbReference type="InterPro" id="IPR000315">
    <property type="entry name" value="Znf_B-box"/>
</dbReference>
<feature type="region of interest" description="Disordered" evidence="5">
    <location>
        <begin position="540"/>
        <end position="585"/>
    </location>
</feature>
<dbReference type="InParanoid" id="G0N6T4"/>
<feature type="compositionally biased region" description="Polar residues" evidence="5">
    <location>
        <begin position="543"/>
        <end position="559"/>
    </location>
</feature>